<dbReference type="CDD" id="cd01709">
    <property type="entry name" value="RT_like_1"/>
    <property type="match status" value="1"/>
</dbReference>
<dbReference type="OrthoDB" id="74545at2759"/>
<dbReference type="PANTHER" id="PTHR37015:SF2">
    <property type="entry name" value="REVERSE TRANSCRIPTASE DOMAIN-CONTAINING PROTEIN"/>
    <property type="match status" value="1"/>
</dbReference>
<organism evidence="2 3">
    <name type="scientific">Lophiostoma macrostomum CBS 122681</name>
    <dbReference type="NCBI Taxonomy" id="1314788"/>
    <lineage>
        <taxon>Eukaryota</taxon>
        <taxon>Fungi</taxon>
        <taxon>Dikarya</taxon>
        <taxon>Ascomycota</taxon>
        <taxon>Pezizomycotina</taxon>
        <taxon>Dothideomycetes</taxon>
        <taxon>Pleosporomycetidae</taxon>
        <taxon>Pleosporales</taxon>
        <taxon>Lophiostomataceae</taxon>
        <taxon>Lophiostoma</taxon>
    </lineage>
</organism>
<name>A0A6A6SZI4_9PLEO</name>
<proteinExistence type="predicted"/>
<protein>
    <submittedName>
        <fullName evidence="2">Uncharacterized protein</fullName>
    </submittedName>
</protein>
<evidence type="ECO:0000313" key="2">
    <source>
        <dbReference type="EMBL" id="KAF2652023.1"/>
    </source>
</evidence>
<evidence type="ECO:0000313" key="3">
    <source>
        <dbReference type="Proteomes" id="UP000799324"/>
    </source>
</evidence>
<gene>
    <name evidence="2" type="ORF">K491DRAFT_695929</name>
</gene>
<keyword evidence="3" id="KW-1185">Reference proteome</keyword>
<evidence type="ECO:0000256" key="1">
    <source>
        <dbReference type="SAM" id="Coils"/>
    </source>
</evidence>
<dbReference type="PANTHER" id="PTHR37015">
    <property type="entry name" value="REVERSE TRANSCRIPTASE DOMAIN-CONTAINING PROTEIN"/>
    <property type="match status" value="1"/>
</dbReference>
<dbReference type="EMBL" id="MU004411">
    <property type="protein sequence ID" value="KAF2652023.1"/>
    <property type="molecule type" value="Genomic_DNA"/>
</dbReference>
<reference evidence="2" key="1">
    <citation type="journal article" date="2020" name="Stud. Mycol.">
        <title>101 Dothideomycetes genomes: a test case for predicting lifestyles and emergence of pathogens.</title>
        <authorList>
            <person name="Haridas S."/>
            <person name="Albert R."/>
            <person name="Binder M."/>
            <person name="Bloem J."/>
            <person name="Labutti K."/>
            <person name="Salamov A."/>
            <person name="Andreopoulos B."/>
            <person name="Baker S."/>
            <person name="Barry K."/>
            <person name="Bills G."/>
            <person name="Bluhm B."/>
            <person name="Cannon C."/>
            <person name="Castanera R."/>
            <person name="Culley D."/>
            <person name="Daum C."/>
            <person name="Ezra D."/>
            <person name="Gonzalez J."/>
            <person name="Henrissat B."/>
            <person name="Kuo A."/>
            <person name="Liang C."/>
            <person name="Lipzen A."/>
            <person name="Lutzoni F."/>
            <person name="Magnuson J."/>
            <person name="Mondo S."/>
            <person name="Nolan M."/>
            <person name="Ohm R."/>
            <person name="Pangilinan J."/>
            <person name="Park H.-J."/>
            <person name="Ramirez L."/>
            <person name="Alfaro M."/>
            <person name="Sun H."/>
            <person name="Tritt A."/>
            <person name="Yoshinaga Y."/>
            <person name="Zwiers L.-H."/>
            <person name="Turgeon B."/>
            <person name="Goodwin S."/>
            <person name="Spatafora J."/>
            <person name="Crous P."/>
            <person name="Grigoriev I."/>
        </authorList>
    </citation>
    <scope>NUCLEOTIDE SEQUENCE</scope>
    <source>
        <strain evidence="2">CBS 122681</strain>
    </source>
</reference>
<sequence length="954" mass="109026">MVSFIKLSGASPSLSRPSLPWRHLALSPIQLVASTCYIPRQLHTRKADLSSRPYSKMATPALSTLHHVTDRKLAKLAVHRTKFEADKAAIFEKVATASDPRVKVEALLEGFDLYGIKVRQSGLSISNVERFVQQAKHDPSVSNGLLEDWQENLEHELDVASVKYEYAALFGQLVIEWIKHPNPESTTLTGGLAKIDSDSASESSDTFDHVGRKEMHEQRKEWEDYALTERTVDQDKIEEYLNELFGATLQAKKIKKSPLQTLRDSMKTVMDFKSDLHTPKKPDNVVWGEHENRFTIGKLKSCIRGVLKMDLLIGKKREALAELENQSAVLGELVDVLNMDLDGLDKWEWDPAPIPLNMRRQLNGKYRVYMDEETHQAILLHFVGQTWAVALKKAFKAFYHSGAWLETPFRSMSKTARQRREFFVPGSTHQSLTVRNYRRDTYQKEYFMMQLPNDVLEDPRDYDSIGQDTASVMDRSKSPLRTKQSMLRLLTTEMLLNTKLYGEFVVVQSDFKWFGPSLPHDTIFGVLKFFGVPGKWLRFFKKFLESPVVFAQDGPEAETQIRKCGIPMSHILSDALSEAVLFCLDFAVNKRTRGANIHRFHDDLWFWGQEETCIQAWQAMQEFASVMGLALNEDKTGAALTVADKAKDRSLHADLPQGKVKWGFLMLDAEAGRWVIDRTQVDEHIEELRRQLGACGSVMAWVQAWNSYVTRFFTTNFGIPANCFGRKHNDMIIETFAHIQKSLFSNAGTTSATEYLRGVLKERFGTDDSVPDGFFYFPIELGGLGLRNPFINAFATYKKSFRDSGERIDRALEEEQEQYERLKERWDAGELRPTKRSTYAALEEAGSETDGDEPFLSFEEYMRYSEEVSSHIRNAYTNLLECPPEDRVTITSEFSSALYGTQVDQSPYWLWILNLYAGDLKTRFGGQGLQLGERDLLPVGLVDVLKREKVRWEG</sequence>
<accession>A0A6A6SZI4</accession>
<feature type="coiled-coil region" evidence="1">
    <location>
        <begin position="805"/>
        <end position="832"/>
    </location>
</feature>
<dbReference type="Proteomes" id="UP000799324">
    <property type="component" value="Unassembled WGS sequence"/>
</dbReference>
<keyword evidence="1" id="KW-0175">Coiled coil</keyword>
<dbReference type="AlphaFoldDB" id="A0A6A6SZI4"/>